<dbReference type="PANTHER" id="PTHR21363">
    <property type="entry name" value="PREPHENATE DEHYDROGENASE"/>
    <property type="match status" value="1"/>
</dbReference>
<comment type="caution">
    <text evidence="4">The sequence shown here is derived from an EMBL/GenBank/DDBJ whole genome shotgun (WGS) entry which is preliminary data.</text>
</comment>
<dbReference type="InterPro" id="IPR046826">
    <property type="entry name" value="PDH_N"/>
</dbReference>
<evidence type="ECO:0000259" key="3">
    <source>
        <dbReference type="PROSITE" id="PS51176"/>
    </source>
</evidence>
<dbReference type="InterPro" id="IPR036291">
    <property type="entry name" value="NAD(P)-bd_dom_sf"/>
</dbReference>
<dbReference type="EMBL" id="PGTN01000074">
    <property type="protein sequence ID" value="PJF47017.1"/>
    <property type="molecule type" value="Genomic_DNA"/>
</dbReference>
<proteinExistence type="inferred from homology"/>
<dbReference type="GO" id="GO:0004665">
    <property type="term" value="F:prephenate dehydrogenase (NADP+) activity"/>
    <property type="evidence" value="ECO:0007669"/>
    <property type="project" value="InterPro"/>
</dbReference>
<evidence type="ECO:0000256" key="2">
    <source>
        <dbReference type="ARBA" id="ARBA00023002"/>
    </source>
</evidence>
<gene>
    <name evidence="4" type="ORF">CUN48_10870</name>
</gene>
<dbReference type="InterPro" id="IPR050812">
    <property type="entry name" value="Preph/Arog_dehydrog"/>
</dbReference>
<feature type="domain" description="Prephenate/arogenate dehydrogenase" evidence="3">
    <location>
        <begin position="4"/>
        <end position="292"/>
    </location>
</feature>
<dbReference type="AlphaFoldDB" id="A0A2M8QB43"/>
<dbReference type="GO" id="GO:0070403">
    <property type="term" value="F:NAD+ binding"/>
    <property type="evidence" value="ECO:0007669"/>
    <property type="project" value="InterPro"/>
</dbReference>
<reference evidence="4 5" key="1">
    <citation type="submission" date="2017-11" db="EMBL/GenBank/DDBJ databases">
        <title>Evolution of Phototrophy in the Chloroflexi Phylum Driven by Horizontal Gene Transfer.</title>
        <authorList>
            <person name="Ward L.M."/>
            <person name="Hemp J."/>
            <person name="Shih P.M."/>
            <person name="Mcglynn S.E."/>
            <person name="Fischer W."/>
        </authorList>
    </citation>
    <scope>NUCLEOTIDE SEQUENCE [LARGE SCALE GENOMIC DNA]</scope>
    <source>
        <strain evidence="4">JP3_7</strain>
    </source>
</reference>
<organism evidence="4 5">
    <name type="scientific">Candidatus Thermofonsia Clade 3 bacterium</name>
    <dbReference type="NCBI Taxonomy" id="2364212"/>
    <lineage>
        <taxon>Bacteria</taxon>
        <taxon>Bacillati</taxon>
        <taxon>Chloroflexota</taxon>
        <taxon>Candidatus Thermofontia</taxon>
        <taxon>Candidatus Thermofonsia Clade 3</taxon>
    </lineage>
</organism>
<dbReference type="Pfam" id="PF02153">
    <property type="entry name" value="PDH_N"/>
    <property type="match status" value="1"/>
</dbReference>
<keyword evidence="2" id="KW-0560">Oxidoreductase</keyword>
<dbReference type="PANTHER" id="PTHR21363:SF0">
    <property type="entry name" value="PREPHENATE DEHYDROGENASE [NADP(+)]"/>
    <property type="match status" value="1"/>
</dbReference>
<dbReference type="GO" id="GO:0006571">
    <property type="term" value="P:tyrosine biosynthetic process"/>
    <property type="evidence" value="ECO:0007669"/>
    <property type="project" value="InterPro"/>
</dbReference>
<evidence type="ECO:0000313" key="5">
    <source>
        <dbReference type="Proteomes" id="UP000230790"/>
    </source>
</evidence>
<dbReference type="PROSITE" id="PS51176">
    <property type="entry name" value="PDH_ADH"/>
    <property type="match status" value="1"/>
</dbReference>
<dbReference type="SUPFAM" id="SSF51735">
    <property type="entry name" value="NAD(P)-binding Rossmann-fold domains"/>
    <property type="match status" value="1"/>
</dbReference>
<sequence>MNKAKIALVGCDFVGMSLGMAVKQALKEVEVVGHDKDRDAMRRAELAKAIDHSEWNLPRACENAAAVFICAPHEALEVTLRAIAPDLGPNTIVATVGAPHVAALRVAEGLLGGDVPFFSTSLVYHPDRVNDEGELPSADSVRDAIWAIVPSRGTRTQMVDTFVALANQMGAKPIFVDPAERDGMAVAVDAMPAILSSMLMLAVSSDAAWRDRMWMAGAAFGRAVNGAGRAPSFSTALEAQPDVVVHWLNQVMLQCMALRDAIAAHNTESVTRMLTQAEERRREWLANWRRGRIEGHIPIERDSGGLLKMFLGEGMASRLTGNKRR</sequence>
<protein>
    <recommendedName>
        <fullName evidence="3">Prephenate/arogenate dehydrogenase domain-containing protein</fullName>
    </recommendedName>
</protein>
<dbReference type="Gene3D" id="1.10.3660.10">
    <property type="entry name" value="6-phosphogluconate dehydrogenase C-terminal like domain"/>
    <property type="match status" value="1"/>
</dbReference>
<dbReference type="Proteomes" id="UP000230790">
    <property type="component" value="Unassembled WGS sequence"/>
</dbReference>
<dbReference type="InterPro" id="IPR003099">
    <property type="entry name" value="Prephen_DH"/>
</dbReference>
<evidence type="ECO:0000256" key="1">
    <source>
        <dbReference type="ARBA" id="ARBA00007964"/>
    </source>
</evidence>
<accession>A0A2M8QB43</accession>
<name>A0A2M8QB43_9CHLR</name>
<dbReference type="GO" id="GO:0008977">
    <property type="term" value="F:prephenate dehydrogenase (NAD+) activity"/>
    <property type="evidence" value="ECO:0007669"/>
    <property type="project" value="InterPro"/>
</dbReference>
<evidence type="ECO:0000313" key="4">
    <source>
        <dbReference type="EMBL" id="PJF47017.1"/>
    </source>
</evidence>
<comment type="similarity">
    <text evidence="1">Belongs to the prephenate/arogenate dehydrogenase family.</text>
</comment>
<dbReference type="Gene3D" id="3.40.50.720">
    <property type="entry name" value="NAD(P)-binding Rossmann-like Domain"/>
    <property type="match status" value="1"/>
</dbReference>